<dbReference type="EMBL" id="RBIM01000001">
    <property type="protein sequence ID" value="RKR03853.1"/>
    <property type="molecule type" value="Genomic_DNA"/>
</dbReference>
<evidence type="ECO:0000256" key="8">
    <source>
        <dbReference type="PIRNR" id="PIRNR003107"/>
    </source>
</evidence>
<comment type="function">
    <text evidence="7 8">Plays a role in the regulation of phosphate uptake.</text>
</comment>
<dbReference type="InterPro" id="IPR026022">
    <property type="entry name" value="PhoU_dom"/>
</dbReference>
<protein>
    <recommendedName>
        <fullName evidence="8">Phosphate-specific transport system accessory protein PhoU</fullName>
    </recommendedName>
</protein>
<comment type="subcellular location">
    <subcellularLocation>
        <location evidence="1 8">Cytoplasm</location>
    </subcellularLocation>
</comment>
<dbReference type="RefSeq" id="WP_075188752.1">
    <property type="nucleotide sequence ID" value="NZ_RBIM01000001.1"/>
</dbReference>
<dbReference type="InterPro" id="IPR028366">
    <property type="entry name" value="PhoU"/>
</dbReference>
<evidence type="ECO:0000256" key="5">
    <source>
        <dbReference type="ARBA" id="ARBA00022490"/>
    </source>
</evidence>
<feature type="domain" description="PhoU" evidence="9">
    <location>
        <begin position="127"/>
        <end position="212"/>
    </location>
</feature>
<evidence type="ECO:0000313" key="11">
    <source>
        <dbReference type="Proteomes" id="UP000273675"/>
    </source>
</evidence>
<dbReference type="Pfam" id="PF01895">
    <property type="entry name" value="PhoU"/>
    <property type="match status" value="2"/>
</dbReference>
<evidence type="ECO:0000256" key="6">
    <source>
        <dbReference type="ARBA" id="ARBA00022592"/>
    </source>
</evidence>
<keyword evidence="5 8" id="KW-0963">Cytoplasm</keyword>
<dbReference type="NCBIfam" id="TIGR02135">
    <property type="entry name" value="phoU_full"/>
    <property type="match status" value="1"/>
</dbReference>
<accession>A0A495DLQ8</accession>
<evidence type="ECO:0000313" key="10">
    <source>
        <dbReference type="EMBL" id="RKR03853.1"/>
    </source>
</evidence>
<dbReference type="PANTHER" id="PTHR42930:SF3">
    <property type="entry name" value="PHOSPHATE-SPECIFIC TRANSPORT SYSTEM ACCESSORY PROTEIN PHOU"/>
    <property type="match status" value="1"/>
</dbReference>
<keyword evidence="4 8" id="KW-0813">Transport</keyword>
<evidence type="ECO:0000256" key="4">
    <source>
        <dbReference type="ARBA" id="ARBA00022448"/>
    </source>
</evidence>
<comment type="caution">
    <text evidence="10">The sequence shown here is derived from an EMBL/GenBank/DDBJ whole genome shotgun (WGS) entry which is preliminary data.</text>
</comment>
<dbReference type="GO" id="GO:0005737">
    <property type="term" value="C:cytoplasm"/>
    <property type="evidence" value="ECO:0007669"/>
    <property type="project" value="UniProtKB-SubCell"/>
</dbReference>
<feature type="domain" description="PhoU" evidence="9">
    <location>
        <begin position="24"/>
        <end position="111"/>
    </location>
</feature>
<dbReference type="PANTHER" id="PTHR42930">
    <property type="entry name" value="PHOSPHATE-SPECIFIC TRANSPORT SYSTEM ACCESSORY PROTEIN PHOU"/>
    <property type="match status" value="1"/>
</dbReference>
<evidence type="ECO:0000256" key="7">
    <source>
        <dbReference type="ARBA" id="ARBA00056181"/>
    </source>
</evidence>
<dbReference type="GO" id="GO:0030643">
    <property type="term" value="P:intracellular phosphate ion homeostasis"/>
    <property type="evidence" value="ECO:0007669"/>
    <property type="project" value="InterPro"/>
</dbReference>
<evidence type="ECO:0000256" key="3">
    <source>
        <dbReference type="ARBA" id="ARBA00011738"/>
    </source>
</evidence>
<dbReference type="InterPro" id="IPR038078">
    <property type="entry name" value="PhoU-like_sf"/>
</dbReference>
<dbReference type="Gene3D" id="1.20.58.220">
    <property type="entry name" value="Phosphate transport system protein phou homolog 2, domain 2"/>
    <property type="match status" value="1"/>
</dbReference>
<dbReference type="GO" id="GO:0045936">
    <property type="term" value="P:negative regulation of phosphate metabolic process"/>
    <property type="evidence" value="ECO:0007669"/>
    <property type="project" value="InterPro"/>
</dbReference>
<dbReference type="PIRSF" id="PIRSF003107">
    <property type="entry name" value="PhoU"/>
    <property type="match status" value="1"/>
</dbReference>
<dbReference type="GO" id="GO:0006817">
    <property type="term" value="P:phosphate ion transport"/>
    <property type="evidence" value="ECO:0007669"/>
    <property type="project" value="UniProtKB-KW"/>
</dbReference>
<gene>
    <name evidence="10" type="ORF">C7435_0295</name>
</gene>
<keyword evidence="6 8" id="KW-0592">Phosphate transport</keyword>
<dbReference type="AlphaFoldDB" id="A0A495DLQ8"/>
<name>A0A495DLQ8_9PROT</name>
<evidence type="ECO:0000256" key="2">
    <source>
        <dbReference type="ARBA" id="ARBA00008107"/>
    </source>
</evidence>
<proteinExistence type="inferred from homology"/>
<dbReference type="FunFam" id="1.20.58.220:FF:000004">
    <property type="entry name" value="Phosphate-specific transport system accessory protein PhoU"/>
    <property type="match status" value="1"/>
</dbReference>
<comment type="subunit">
    <text evidence="3 8">Homodimer.</text>
</comment>
<dbReference type="SUPFAM" id="SSF109755">
    <property type="entry name" value="PhoU-like"/>
    <property type="match status" value="1"/>
</dbReference>
<dbReference type="OrthoDB" id="9814256at2"/>
<dbReference type="Proteomes" id="UP000273675">
    <property type="component" value="Unassembled WGS sequence"/>
</dbReference>
<reference evidence="10 11" key="1">
    <citation type="submission" date="2018-10" db="EMBL/GenBank/DDBJ databases">
        <title>Genomic Encyclopedia of Type Strains, Phase IV (KMG-IV): sequencing the most valuable type-strain genomes for metagenomic binning, comparative biology and taxonomic classification.</title>
        <authorList>
            <person name="Goeker M."/>
        </authorList>
    </citation>
    <scope>NUCLEOTIDE SEQUENCE [LARGE SCALE GENOMIC DNA]</scope>
    <source>
        <strain evidence="10 11">DSM 4734</strain>
    </source>
</reference>
<comment type="similarity">
    <text evidence="2 8">Belongs to the PhoU family.</text>
</comment>
<evidence type="ECO:0000256" key="1">
    <source>
        <dbReference type="ARBA" id="ARBA00004496"/>
    </source>
</evidence>
<evidence type="ECO:0000259" key="9">
    <source>
        <dbReference type="Pfam" id="PF01895"/>
    </source>
</evidence>
<organism evidence="10 11">
    <name type="scientific">Maricaulis maris</name>
    <dbReference type="NCBI Taxonomy" id="74318"/>
    <lineage>
        <taxon>Bacteria</taxon>
        <taxon>Pseudomonadati</taxon>
        <taxon>Pseudomonadota</taxon>
        <taxon>Alphaproteobacteria</taxon>
        <taxon>Maricaulales</taxon>
        <taxon>Maricaulaceae</taxon>
        <taxon>Maricaulis</taxon>
    </lineage>
</organism>
<sequence>MALSRTAHIVTAYGEELDQLADDLARMGGLVETQLEKAIAAVVRRDASVKPDIKAREAQVNALQVDVEKRVLRLFALRQPLATDLRMTISALKIATDLERVGDLAKNIAYRAGDLAGYAPVSLTQQVERLGAIVIKQLREVLDALSSADVEPAVRVWHSDDEVDERYNTLVREMLLSMTEDSGLVGPGVHILFVAKNLERIGDHATNIAEAVHFMVTASPLVEDGKS</sequence>